<keyword evidence="3" id="KW-1185">Reference proteome</keyword>
<evidence type="ECO:0000256" key="1">
    <source>
        <dbReference type="SAM" id="MobiDB-lite"/>
    </source>
</evidence>
<gene>
    <name evidence="2" type="ORF">PLOB_00008117</name>
</gene>
<name>A0ABN8NC31_9CNID</name>
<feature type="compositionally biased region" description="Basic and acidic residues" evidence="1">
    <location>
        <begin position="1"/>
        <end position="12"/>
    </location>
</feature>
<dbReference type="EMBL" id="CALNXK010000014">
    <property type="protein sequence ID" value="CAH3046494.1"/>
    <property type="molecule type" value="Genomic_DNA"/>
</dbReference>
<organism evidence="2 3">
    <name type="scientific">Porites lobata</name>
    <dbReference type="NCBI Taxonomy" id="104759"/>
    <lineage>
        <taxon>Eukaryota</taxon>
        <taxon>Metazoa</taxon>
        <taxon>Cnidaria</taxon>
        <taxon>Anthozoa</taxon>
        <taxon>Hexacorallia</taxon>
        <taxon>Scleractinia</taxon>
        <taxon>Fungiina</taxon>
        <taxon>Poritidae</taxon>
        <taxon>Porites</taxon>
    </lineage>
</organism>
<accession>A0ABN8NC31</accession>
<comment type="caution">
    <text evidence="2">The sequence shown here is derived from an EMBL/GenBank/DDBJ whole genome shotgun (WGS) entry which is preliminary data.</text>
</comment>
<protein>
    <submittedName>
        <fullName evidence="2">Uncharacterized protein</fullName>
    </submittedName>
</protein>
<dbReference type="Proteomes" id="UP001159405">
    <property type="component" value="Unassembled WGS sequence"/>
</dbReference>
<evidence type="ECO:0000313" key="2">
    <source>
        <dbReference type="EMBL" id="CAH3046494.1"/>
    </source>
</evidence>
<proteinExistence type="predicted"/>
<feature type="region of interest" description="Disordered" evidence="1">
    <location>
        <begin position="1"/>
        <end position="45"/>
    </location>
</feature>
<sequence>MSFESDTERSDVESIGSRTHICETELGSDEDEEDMYYSDPEGPYIDEPIADEEWLTEYNRELQEIERRNQELQNRFDRIVEPETWCSCGNCALDRLQNPGESPCCKDIEKCVESLGSTAVLNEVEISPECITLHPGFSVVCLNRWSLRSAASKYKRIDGTKYRQTDTEEK</sequence>
<evidence type="ECO:0000313" key="3">
    <source>
        <dbReference type="Proteomes" id="UP001159405"/>
    </source>
</evidence>
<reference evidence="2 3" key="1">
    <citation type="submission" date="2022-05" db="EMBL/GenBank/DDBJ databases">
        <authorList>
            <consortium name="Genoscope - CEA"/>
            <person name="William W."/>
        </authorList>
    </citation>
    <scope>NUCLEOTIDE SEQUENCE [LARGE SCALE GENOMIC DNA]</scope>
</reference>
<feature type="compositionally biased region" description="Acidic residues" evidence="1">
    <location>
        <begin position="26"/>
        <end position="36"/>
    </location>
</feature>